<evidence type="ECO:0000256" key="2">
    <source>
        <dbReference type="ARBA" id="ARBA00007653"/>
    </source>
</evidence>
<dbReference type="GO" id="GO:0050660">
    <property type="term" value="F:flavin adenine dinucleotide binding"/>
    <property type="evidence" value="ECO:0007669"/>
    <property type="project" value="InterPro"/>
</dbReference>
<dbReference type="FunFam" id="1.10.150.570:FF:000001">
    <property type="entry name" value="tRNA uridine 5-carboxymethylaminomethyl modification enzyme MnmG"/>
    <property type="match status" value="1"/>
</dbReference>
<feature type="non-terminal residue" evidence="6">
    <location>
        <position position="1"/>
    </location>
</feature>
<dbReference type="SMART" id="SM01228">
    <property type="entry name" value="GIDA_assoc_3"/>
    <property type="match status" value="1"/>
</dbReference>
<dbReference type="InterPro" id="IPR026904">
    <property type="entry name" value="MnmG_C"/>
</dbReference>
<dbReference type="InterPro" id="IPR047001">
    <property type="entry name" value="MnmG_C_subdom"/>
</dbReference>
<dbReference type="GO" id="GO:0030488">
    <property type="term" value="P:tRNA methylation"/>
    <property type="evidence" value="ECO:0007669"/>
    <property type="project" value="TreeGrafter"/>
</dbReference>
<feature type="domain" description="tRNA uridine 5-carboxymethylaminomethyl modification enzyme C-terminal subdomain" evidence="5">
    <location>
        <begin position="542"/>
        <end position="613"/>
    </location>
</feature>
<dbReference type="InterPro" id="IPR036188">
    <property type="entry name" value="FAD/NAD-bd_sf"/>
</dbReference>
<proteinExistence type="inferred from homology"/>
<dbReference type="InterPro" id="IPR004416">
    <property type="entry name" value="MnmG"/>
</dbReference>
<dbReference type="GO" id="GO:0002098">
    <property type="term" value="P:tRNA wobble uridine modification"/>
    <property type="evidence" value="ECO:0007669"/>
    <property type="project" value="InterPro"/>
</dbReference>
<dbReference type="PANTHER" id="PTHR11806:SF0">
    <property type="entry name" value="PROTEIN MTO1 HOMOLOG, MITOCHONDRIAL"/>
    <property type="match status" value="1"/>
</dbReference>
<evidence type="ECO:0000259" key="5">
    <source>
        <dbReference type="SMART" id="SM01228"/>
    </source>
</evidence>
<comment type="similarity">
    <text evidence="2">Belongs to the MnmG family.</text>
</comment>
<keyword evidence="3" id="KW-0285">Flavoprotein</keyword>
<dbReference type="PROSITE" id="PS01280">
    <property type="entry name" value="GIDA_1"/>
    <property type="match status" value="1"/>
</dbReference>
<dbReference type="Gene3D" id="1.10.10.1800">
    <property type="entry name" value="tRNA uridine 5-carboxymethylaminomethyl modification enzyme MnmG/GidA"/>
    <property type="match status" value="1"/>
</dbReference>
<name>A0A381XRQ9_9ZZZZ</name>
<evidence type="ECO:0000313" key="6">
    <source>
        <dbReference type="EMBL" id="SVA67192.1"/>
    </source>
</evidence>
<comment type="cofactor">
    <cofactor evidence="1">
        <name>FAD</name>
        <dbReference type="ChEBI" id="CHEBI:57692"/>
    </cofactor>
</comment>
<keyword evidence="4" id="KW-0274">FAD</keyword>
<dbReference type="Pfam" id="PF01134">
    <property type="entry name" value="GIDA"/>
    <property type="match status" value="1"/>
</dbReference>
<dbReference type="Gene3D" id="3.50.50.60">
    <property type="entry name" value="FAD/NAD(P)-binding domain"/>
    <property type="match status" value="2"/>
</dbReference>
<reference evidence="6" key="1">
    <citation type="submission" date="2018-05" db="EMBL/GenBank/DDBJ databases">
        <authorList>
            <person name="Lanie J.A."/>
            <person name="Ng W.-L."/>
            <person name="Kazmierczak K.M."/>
            <person name="Andrzejewski T.M."/>
            <person name="Davidsen T.M."/>
            <person name="Wayne K.J."/>
            <person name="Tettelin H."/>
            <person name="Glass J.I."/>
            <person name="Rusch D."/>
            <person name="Podicherti R."/>
            <person name="Tsui H.-C.T."/>
            <person name="Winkler M.E."/>
        </authorList>
    </citation>
    <scope>NUCLEOTIDE SEQUENCE</scope>
</reference>
<accession>A0A381XRQ9</accession>
<protein>
    <recommendedName>
        <fullName evidence="5">tRNA uridine 5-carboxymethylaminomethyl modification enzyme C-terminal subdomain domain-containing protein</fullName>
    </recommendedName>
</protein>
<dbReference type="PROSITE" id="PS01281">
    <property type="entry name" value="GIDA_2"/>
    <property type="match status" value="1"/>
</dbReference>
<dbReference type="GO" id="GO:0005829">
    <property type="term" value="C:cytosol"/>
    <property type="evidence" value="ECO:0007669"/>
    <property type="project" value="TreeGrafter"/>
</dbReference>
<dbReference type="HAMAP" id="MF_00129">
    <property type="entry name" value="MnmG_GidA"/>
    <property type="match status" value="1"/>
</dbReference>
<organism evidence="6">
    <name type="scientific">marine metagenome</name>
    <dbReference type="NCBI Taxonomy" id="408172"/>
    <lineage>
        <taxon>unclassified sequences</taxon>
        <taxon>metagenomes</taxon>
        <taxon>ecological metagenomes</taxon>
    </lineage>
</organism>
<dbReference type="FunFam" id="3.50.50.60:FF:000002">
    <property type="entry name" value="tRNA uridine 5-carboxymethylaminomethyl modification enzyme MnmG"/>
    <property type="match status" value="1"/>
</dbReference>
<sequence>VKHDNKIDVVVVGAGHAGVEAANIISKLGLVVGLVSMDKKGIGRMSCNPAIGGVAKGQLVRELDLLGGVMGRLADLSGLQHKMLNKSKGRSVWSPRAQVDKRAYESFCSGLIFNLKNVIIIEGEVVSIDIVNNKTKGVYLRGGTHISAQSVIVTCGTFLSGTIHIGERKVPAGRMGESRSEGITENLVSFGFRKMRLKTGTPPRALRASIDWSKTTEEFGDKNPTPFSHFTKKFNPRNEPCHTTRTCLSSHEIIKQNIDRSPMYSGEILATGPRYCPSVEDKIIRFSKQDSHLLFLEPEWFQSDQIYINGFSTSLPEDVQLDSLRQIPAFKNIELLRPGYAIEYDCFPPSQLKASLEAKDVGGLFFAGQINGTSGYEEAAAQGIISGINSAAHIRDSDPLIVKRSEGYIGVLVDDLITKDTQEPYRMFTSRAEYRLMLRYSNVDSRLFRLAKKHFLLSDDDQATILKKTELRRAFFDTLNESVPRSALAPFGLKQKIKTKDYIKRPEVQLSYVLKKLNKKPKNNGLPTWCYKEVLSDVETDVKYEGYIKRHLSEIQKISKNETLLIDKNTDYSSFSGLSTEAIEKLSIVKPETFGQACRISGVSPADVSALMVYLFKS</sequence>
<dbReference type="PANTHER" id="PTHR11806">
    <property type="entry name" value="GLUCOSE INHIBITED DIVISION PROTEIN A"/>
    <property type="match status" value="1"/>
</dbReference>
<dbReference type="EMBL" id="UINC01016067">
    <property type="protein sequence ID" value="SVA67192.1"/>
    <property type="molecule type" value="Genomic_DNA"/>
</dbReference>
<evidence type="ECO:0000256" key="4">
    <source>
        <dbReference type="ARBA" id="ARBA00022827"/>
    </source>
</evidence>
<dbReference type="InterPro" id="IPR040131">
    <property type="entry name" value="MnmG_N"/>
</dbReference>
<dbReference type="InterPro" id="IPR002218">
    <property type="entry name" value="MnmG-rel"/>
</dbReference>
<evidence type="ECO:0000256" key="1">
    <source>
        <dbReference type="ARBA" id="ARBA00001974"/>
    </source>
</evidence>
<gene>
    <name evidence="6" type="ORF">METZ01_LOCUS120046</name>
</gene>
<dbReference type="SUPFAM" id="SSF51905">
    <property type="entry name" value="FAD/NAD(P)-binding domain"/>
    <property type="match status" value="1"/>
</dbReference>
<dbReference type="Gene3D" id="1.10.150.570">
    <property type="entry name" value="GidA associated domain, C-terminal subdomain"/>
    <property type="match status" value="1"/>
</dbReference>
<dbReference type="InterPro" id="IPR020595">
    <property type="entry name" value="MnmG-rel_CS"/>
</dbReference>
<dbReference type="Pfam" id="PF13932">
    <property type="entry name" value="SAM_GIDA_C"/>
    <property type="match status" value="1"/>
</dbReference>
<dbReference type="InterPro" id="IPR044920">
    <property type="entry name" value="MnmG_C_subdom_sf"/>
</dbReference>
<dbReference type="NCBIfam" id="TIGR00136">
    <property type="entry name" value="mnmG_gidA"/>
    <property type="match status" value="1"/>
</dbReference>
<dbReference type="AlphaFoldDB" id="A0A381XRQ9"/>
<evidence type="ECO:0000256" key="3">
    <source>
        <dbReference type="ARBA" id="ARBA00022630"/>
    </source>
</evidence>